<dbReference type="PANTHER" id="PTHR14969">
    <property type="entry name" value="SPHINGOSINE-1-PHOSPHATE PHOSPHOHYDROLASE"/>
    <property type="match status" value="1"/>
</dbReference>
<feature type="transmembrane region" description="Helical" evidence="1">
    <location>
        <begin position="164"/>
        <end position="183"/>
    </location>
</feature>
<sequence length="249" mass="27789">MKAVFIILSCLFFCELRAQNDSLQVSSLLLQKRIKVQECLLPASLITVGVISNATFINRYVQRQAYHYSGGEKLRFDDYIQYVPLASVFAFSNLGVNPKHTIKERLIVGATAYAIMGAVVNGIKYTAKIRRPDNSAYNSFPSGHTANVFTGMEMLWQEYKDDNIWIGIGGYTIATTVGAMRIYNNRHWIGDVLVGAGVGILSVRVAYWLLPYTSKWFAGKRQEEKKLATAALYPVYSSGTMGVGLIINY</sequence>
<organism evidence="3 4">
    <name type="scientific">Capnocytophaga bilenii</name>
    <dbReference type="NCBI Taxonomy" id="2819369"/>
    <lineage>
        <taxon>Bacteria</taxon>
        <taxon>Pseudomonadati</taxon>
        <taxon>Bacteroidota</taxon>
        <taxon>Flavobacteriia</taxon>
        <taxon>Flavobacteriales</taxon>
        <taxon>Flavobacteriaceae</taxon>
        <taxon>Capnocytophaga</taxon>
    </lineage>
</organism>
<keyword evidence="1" id="KW-0472">Membrane</keyword>
<keyword evidence="1" id="KW-1133">Transmembrane helix</keyword>
<reference evidence="3 4" key="1">
    <citation type="submission" date="2021-03" db="EMBL/GenBank/DDBJ databases">
        <title>Isolation and description of Capnocytophaga bilenii sp. nov., a novel Capnocytophaga species, isolated from a gingivitis subject.</title>
        <authorList>
            <person name="Antezack A."/>
            <person name="Monnet-Corti V."/>
            <person name="La Scola B."/>
        </authorList>
    </citation>
    <scope>NUCLEOTIDE SEQUENCE [LARGE SCALE GENOMIC DNA]</scope>
    <source>
        <strain evidence="3 4">Marseille-Q4570</strain>
    </source>
</reference>
<evidence type="ECO:0000313" key="4">
    <source>
        <dbReference type="Proteomes" id="UP000681610"/>
    </source>
</evidence>
<feature type="transmembrane region" description="Helical" evidence="1">
    <location>
        <begin position="230"/>
        <end position="247"/>
    </location>
</feature>
<dbReference type="EMBL" id="JAGDYP010000008">
    <property type="protein sequence ID" value="MBO1884770.1"/>
    <property type="molecule type" value="Genomic_DNA"/>
</dbReference>
<dbReference type="InterPro" id="IPR000326">
    <property type="entry name" value="PAP2/HPO"/>
</dbReference>
<dbReference type="InterPro" id="IPR036938">
    <property type="entry name" value="PAP2/HPO_sf"/>
</dbReference>
<feature type="domain" description="Phosphatidic acid phosphatase type 2/haloperoxidase" evidence="2">
    <location>
        <begin position="107"/>
        <end position="207"/>
    </location>
</feature>
<feature type="transmembrane region" description="Helical" evidence="1">
    <location>
        <begin position="189"/>
        <end position="210"/>
    </location>
</feature>
<dbReference type="PANTHER" id="PTHR14969:SF13">
    <property type="entry name" value="AT30094P"/>
    <property type="match status" value="1"/>
</dbReference>
<accession>A0ABS3PZQ8</accession>
<keyword evidence="1" id="KW-0812">Transmembrane</keyword>
<evidence type="ECO:0000256" key="1">
    <source>
        <dbReference type="SAM" id="Phobius"/>
    </source>
</evidence>
<protein>
    <submittedName>
        <fullName evidence="3">Phosphatase PAP2 family protein</fullName>
    </submittedName>
</protein>
<name>A0ABS3PZQ8_9FLAO</name>
<dbReference type="Pfam" id="PF01569">
    <property type="entry name" value="PAP2"/>
    <property type="match status" value="1"/>
</dbReference>
<evidence type="ECO:0000313" key="3">
    <source>
        <dbReference type="EMBL" id="MBO1884770.1"/>
    </source>
</evidence>
<feature type="transmembrane region" description="Helical" evidence="1">
    <location>
        <begin position="42"/>
        <end position="61"/>
    </location>
</feature>
<dbReference type="Proteomes" id="UP000681610">
    <property type="component" value="Unassembled WGS sequence"/>
</dbReference>
<dbReference type="CDD" id="cd03394">
    <property type="entry name" value="PAP2_like_5"/>
    <property type="match status" value="1"/>
</dbReference>
<evidence type="ECO:0000259" key="2">
    <source>
        <dbReference type="SMART" id="SM00014"/>
    </source>
</evidence>
<gene>
    <name evidence="3" type="ORF">J4N46_10200</name>
</gene>
<proteinExistence type="predicted"/>
<feature type="transmembrane region" description="Helical" evidence="1">
    <location>
        <begin position="106"/>
        <end position="123"/>
    </location>
</feature>
<comment type="caution">
    <text evidence="3">The sequence shown here is derived from an EMBL/GenBank/DDBJ whole genome shotgun (WGS) entry which is preliminary data.</text>
</comment>
<dbReference type="Gene3D" id="1.20.144.10">
    <property type="entry name" value="Phosphatidic acid phosphatase type 2/haloperoxidase"/>
    <property type="match status" value="1"/>
</dbReference>
<dbReference type="SUPFAM" id="SSF48317">
    <property type="entry name" value="Acid phosphatase/Vanadium-dependent haloperoxidase"/>
    <property type="match status" value="1"/>
</dbReference>
<keyword evidence="4" id="KW-1185">Reference proteome</keyword>
<dbReference type="SMART" id="SM00014">
    <property type="entry name" value="acidPPc"/>
    <property type="match status" value="1"/>
</dbReference>